<protein>
    <submittedName>
        <fullName evidence="8">C-type cytochrome biogenesis protein CcsB</fullName>
    </submittedName>
</protein>
<evidence type="ECO:0000256" key="5">
    <source>
        <dbReference type="ARBA" id="ARBA00023136"/>
    </source>
</evidence>
<feature type="transmembrane region" description="Helical" evidence="6">
    <location>
        <begin position="155"/>
        <end position="176"/>
    </location>
</feature>
<keyword evidence="2 6" id="KW-0812">Transmembrane</keyword>
<name>A0A7D5YD86_9ACTN</name>
<evidence type="ECO:0000256" key="3">
    <source>
        <dbReference type="ARBA" id="ARBA00022748"/>
    </source>
</evidence>
<dbReference type="InterPro" id="IPR045062">
    <property type="entry name" value="Cyt_c_biogenesis_CcsA/CcmC"/>
</dbReference>
<dbReference type="InterPro" id="IPR002541">
    <property type="entry name" value="Cyt_c_assembly"/>
</dbReference>
<dbReference type="GO" id="GO:0020037">
    <property type="term" value="F:heme binding"/>
    <property type="evidence" value="ECO:0007669"/>
    <property type="project" value="InterPro"/>
</dbReference>
<dbReference type="PANTHER" id="PTHR30071:SF1">
    <property type="entry name" value="CYTOCHROME B_B6 PROTEIN-RELATED"/>
    <property type="match status" value="1"/>
</dbReference>
<dbReference type="GO" id="GO:0017004">
    <property type="term" value="P:cytochrome complex assembly"/>
    <property type="evidence" value="ECO:0007669"/>
    <property type="project" value="UniProtKB-KW"/>
</dbReference>
<feature type="transmembrane region" description="Helical" evidence="6">
    <location>
        <begin position="12"/>
        <end position="29"/>
    </location>
</feature>
<evidence type="ECO:0000313" key="8">
    <source>
        <dbReference type="EMBL" id="QLJ98897.1"/>
    </source>
</evidence>
<feature type="transmembrane region" description="Helical" evidence="6">
    <location>
        <begin position="96"/>
        <end position="118"/>
    </location>
</feature>
<evidence type="ECO:0000256" key="6">
    <source>
        <dbReference type="SAM" id="Phobius"/>
    </source>
</evidence>
<dbReference type="AlphaFoldDB" id="A0A7D5YD86"/>
<feature type="transmembrane region" description="Helical" evidence="6">
    <location>
        <begin position="282"/>
        <end position="300"/>
    </location>
</feature>
<comment type="subcellular location">
    <subcellularLocation>
        <location evidence="1">Membrane</location>
        <topology evidence="1">Multi-pass membrane protein</topology>
    </subcellularLocation>
</comment>
<feature type="transmembrane region" description="Helical" evidence="6">
    <location>
        <begin position="188"/>
        <end position="216"/>
    </location>
</feature>
<dbReference type="GO" id="GO:0005886">
    <property type="term" value="C:plasma membrane"/>
    <property type="evidence" value="ECO:0007669"/>
    <property type="project" value="TreeGrafter"/>
</dbReference>
<accession>A0A7D5YD86</accession>
<evidence type="ECO:0000256" key="2">
    <source>
        <dbReference type="ARBA" id="ARBA00022692"/>
    </source>
</evidence>
<keyword evidence="3" id="KW-0201">Cytochrome c-type biogenesis</keyword>
<feature type="transmembrane region" description="Helical" evidence="6">
    <location>
        <begin position="130"/>
        <end position="148"/>
    </location>
</feature>
<dbReference type="Pfam" id="PF01578">
    <property type="entry name" value="Cytochrom_C_asm"/>
    <property type="match status" value="1"/>
</dbReference>
<dbReference type="NCBIfam" id="TIGR03144">
    <property type="entry name" value="cytochr_II_ccsB"/>
    <property type="match status" value="1"/>
</dbReference>
<feature type="transmembrane region" description="Helical" evidence="6">
    <location>
        <begin position="244"/>
        <end position="267"/>
    </location>
</feature>
<feature type="domain" description="Cytochrome c assembly protein" evidence="7">
    <location>
        <begin position="124"/>
        <end position="334"/>
    </location>
</feature>
<keyword evidence="5 6" id="KW-0472">Membrane</keyword>
<dbReference type="EMBL" id="CP058905">
    <property type="protein sequence ID" value="QLJ98897.1"/>
    <property type="molecule type" value="Genomic_DNA"/>
</dbReference>
<proteinExistence type="predicted"/>
<dbReference type="PANTHER" id="PTHR30071">
    <property type="entry name" value="HEME EXPORTER PROTEIN C"/>
    <property type="match status" value="1"/>
</dbReference>
<evidence type="ECO:0000256" key="1">
    <source>
        <dbReference type="ARBA" id="ARBA00004141"/>
    </source>
</evidence>
<dbReference type="InterPro" id="IPR017562">
    <property type="entry name" value="Cyt_c_biogenesis_CcsA"/>
</dbReference>
<keyword evidence="4 6" id="KW-1133">Transmembrane helix</keyword>
<reference evidence="8" key="1">
    <citation type="submission" date="2020-08" db="EMBL/GenBank/DDBJ databases">
        <title>A bifunctional nitrone conjugated secondary metabolite targeting the ribosome.</title>
        <authorList>
            <person name="Limbrick E.M."/>
            <person name="Graf M."/>
            <person name="Derewacz D.K."/>
            <person name="Nguyen F."/>
            <person name="Spraggins J.M."/>
            <person name="Wieland M."/>
            <person name="Ynigez-Gutierrez A.E."/>
            <person name="Reisman B.J."/>
            <person name="Zinshteyn B."/>
            <person name="McCulloch K."/>
            <person name="Iverson T.M."/>
            <person name="Green R."/>
            <person name="Wilson D.N."/>
            <person name="Bachmann B.O."/>
        </authorList>
    </citation>
    <scope>NUCLEOTIDE SEQUENCE</scope>
    <source>
        <strain evidence="8">Africana</strain>
    </source>
</reference>
<feature type="transmembrane region" description="Helical" evidence="6">
    <location>
        <begin position="307"/>
        <end position="330"/>
    </location>
</feature>
<organism evidence="8">
    <name type="scientific">Micromonospora carbonacea</name>
    <dbReference type="NCBI Taxonomy" id="47853"/>
    <lineage>
        <taxon>Bacteria</taxon>
        <taxon>Bacillati</taxon>
        <taxon>Actinomycetota</taxon>
        <taxon>Actinomycetes</taxon>
        <taxon>Micromonosporales</taxon>
        <taxon>Micromonosporaceae</taxon>
        <taxon>Micromonospora</taxon>
    </lineage>
</organism>
<sequence>MSALSDQLVTFAILAYLIAMISHAVEYALGNARAVARPAAPARELVGAGVGARAGGPVDAPVASADALPDAPIAKADAAPAGGDRSADRGLLAGRAAVWITALAAALHLAATVTRGIAADRMPWGNMYEFVLTVSFVGAAAWLAVLWKRPSLRRLGLFLTLVMVLLLAFAEMKLYVEVVPLTPALQSYWFIVHVSTISFSSGIFLLGVVPAVAFLMRNGYERGRRSFPYTLAKRLPAAAGLERLTFTLHAFAFPIFTFAVIAGAIWAEAAWGRPWGWDPKETWAFISWVVYAGYLHARATPSVRRNVATWIAILGFLTMLMNLFGVNFFFTGLHSYAGVS</sequence>
<gene>
    <name evidence="8" type="primary">ccsB</name>
    <name evidence="8" type="ORF">HZU44_01395</name>
</gene>
<evidence type="ECO:0000259" key="7">
    <source>
        <dbReference type="Pfam" id="PF01578"/>
    </source>
</evidence>
<evidence type="ECO:0000256" key="4">
    <source>
        <dbReference type="ARBA" id="ARBA00022989"/>
    </source>
</evidence>